<dbReference type="PANTHER" id="PTHR43420">
    <property type="entry name" value="ACETYLTRANSFERASE"/>
    <property type="match status" value="1"/>
</dbReference>
<name>A0ABX2B3C3_9BACT</name>
<dbReference type="CDD" id="cd04301">
    <property type="entry name" value="NAT_SF"/>
    <property type="match status" value="1"/>
</dbReference>
<accession>A0ABX2B3C3</accession>
<dbReference type="Pfam" id="PF00583">
    <property type="entry name" value="Acetyltransf_1"/>
    <property type="match status" value="1"/>
</dbReference>
<evidence type="ECO:0000313" key="4">
    <source>
        <dbReference type="EMBL" id="NPE26011.1"/>
    </source>
</evidence>
<evidence type="ECO:0000259" key="3">
    <source>
        <dbReference type="PROSITE" id="PS51186"/>
    </source>
</evidence>
<gene>
    <name evidence="4" type="ORF">HPS54_10910</name>
</gene>
<evidence type="ECO:0000313" key="5">
    <source>
        <dbReference type="Proteomes" id="UP000820977"/>
    </source>
</evidence>
<proteinExistence type="predicted"/>
<organism evidence="4 5">
    <name type="scientific">Xylanibacter caecicola</name>
    <dbReference type="NCBI Taxonomy" id="2736294"/>
    <lineage>
        <taxon>Bacteria</taxon>
        <taxon>Pseudomonadati</taxon>
        <taxon>Bacteroidota</taxon>
        <taxon>Bacteroidia</taxon>
        <taxon>Bacteroidales</taxon>
        <taxon>Prevotellaceae</taxon>
        <taxon>Xylanibacter</taxon>
    </lineage>
</organism>
<dbReference type="Proteomes" id="UP000820977">
    <property type="component" value="Unassembled WGS sequence"/>
</dbReference>
<reference evidence="4 5" key="1">
    <citation type="submission" date="2020-05" db="EMBL/GenBank/DDBJ databases">
        <title>Distinct polysaccharide utilization as determinants for interspecies competition between intestinal Prevotella spp.</title>
        <authorList>
            <person name="Galvez E.J.C."/>
            <person name="Iljazovic A."/>
            <person name="Strowig T."/>
        </authorList>
    </citation>
    <scope>NUCLEOTIDE SEQUENCE [LARGE SCALE GENOMIC DNA]</scope>
    <source>
        <strain evidence="4 5">PCHR</strain>
    </source>
</reference>
<dbReference type="EMBL" id="JABKKJ010000024">
    <property type="protein sequence ID" value="NPE26011.1"/>
    <property type="molecule type" value="Genomic_DNA"/>
</dbReference>
<dbReference type="PROSITE" id="PS51186">
    <property type="entry name" value="GNAT"/>
    <property type="match status" value="1"/>
</dbReference>
<keyword evidence="2" id="KW-0012">Acyltransferase</keyword>
<dbReference type="Gene3D" id="3.40.630.30">
    <property type="match status" value="1"/>
</dbReference>
<sequence length="175" mass="20271">MNKTDNTAMPQLSFHKALLNDLDEINIIYKTAIADMISHGILQWDEIYPDRETIRQDIIKGEMYIARHGTLPAAAYTLNSECDNEYINGNWKNISEPYFIVHRLCVNARLQKQGIGTYIMLHIEEYARNNNASSIRLDCFPENHSATALYKRLGYTRTGIATYRKGKFFLMEKML</sequence>
<dbReference type="SUPFAM" id="SSF55729">
    <property type="entry name" value="Acyl-CoA N-acyltransferases (Nat)"/>
    <property type="match status" value="1"/>
</dbReference>
<dbReference type="InterPro" id="IPR016181">
    <property type="entry name" value="Acyl_CoA_acyltransferase"/>
</dbReference>
<feature type="domain" description="N-acetyltransferase" evidence="3">
    <location>
        <begin position="12"/>
        <end position="175"/>
    </location>
</feature>
<keyword evidence="1" id="KW-0808">Transferase</keyword>
<dbReference type="RefSeq" id="WP_172345476.1">
    <property type="nucleotide sequence ID" value="NZ_JABKKJ010000024.1"/>
</dbReference>
<dbReference type="InterPro" id="IPR050680">
    <property type="entry name" value="YpeA/RimI_acetyltransf"/>
</dbReference>
<evidence type="ECO:0000256" key="1">
    <source>
        <dbReference type="ARBA" id="ARBA00022679"/>
    </source>
</evidence>
<dbReference type="InterPro" id="IPR000182">
    <property type="entry name" value="GNAT_dom"/>
</dbReference>
<keyword evidence="5" id="KW-1185">Reference proteome</keyword>
<dbReference type="PANTHER" id="PTHR43420:SF46">
    <property type="entry name" value="ACETYLTRANSFERASE"/>
    <property type="match status" value="1"/>
</dbReference>
<protein>
    <submittedName>
        <fullName evidence="4">GNAT family N-acetyltransferase</fullName>
    </submittedName>
</protein>
<comment type="caution">
    <text evidence="4">The sequence shown here is derived from an EMBL/GenBank/DDBJ whole genome shotgun (WGS) entry which is preliminary data.</text>
</comment>
<evidence type="ECO:0000256" key="2">
    <source>
        <dbReference type="ARBA" id="ARBA00023315"/>
    </source>
</evidence>